<dbReference type="InterPro" id="IPR019734">
    <property type="entry name" value="TPR_rpt"/>
</dbReference>
<dbReference type="SUPFAM" id="SSF51197">
    <property type="entry name" value="Clavaminate synthase-like"/>
    <property type="match status" value="1"/>
</dbReference>
<dbReference type="GO" id="GO:0016020">
    <property type="term" value="C:membrane"/>
    <property type="evidence" value="ECO:0007669"/>
    <property type="project" value="TreeGrafter"/>
</dbReference>
<dbReference type="InterPro" id="IPR051821">
    <property type="entry name" value="Asp/Asn_beta-hydroxylase"/>
</dbReference>
<dbReference type="InterPro" id="IPR011990">
    <property type="entry name" value="TPR-like_helical_dom_sf"/>
</dbReference>
<dbReference type="PROSITE" id="PS50005">
    <property type="entry name" value="TPR"/>
    <property type="match status" value="1"/>
</dbReference>
<dbReference type="Gene3D" id="1.25.40.10">
    <property type="entry name" value="Tetratricopeptide repeat domain"/>
    <property type="match status" value="1"/>
</dbReference>
<evidence type="ECO:0000313" key="6">
    <source>
        <dbReference type="EMBL" id="GHF10359.1"/>
    </source>
</evidence>
<dbReference type="Pfam" id="PF05118">
    <property type="entry name" value="Asp_Arg_Hydrox"/>
    <property type="match status" value="1"/>
</dbReference>
<dbReference type="AlphaFoldDB" id="A0A919AJG1"/>
<evidence type="ECO:0000256" key="1">
    <source>
        <dbReference type="ARBA" id="ARBA00007730"/>
    </source>
</evidence>
<comment type="caution">
    <text evidence="6">The sequence shown here is derived from an EMBL/GenBank/DDBJ whole genome shotgun (WGS) entry which is preliminary data.</text>
</comment>
<sequence length="375" mass="42800">MKALQDKRPQEAHAAFKKLIDNGTENASIWMAIAYACRDMDDRSGCAEAVDKSLALEPRNPRAYVLKADSFYNDEDFQAATAFYLKAMNVAPDPKNTSPDLQAELDRAQTRFTELTTAFEDYLVNGIKKKADETGDAGKRISRSIEYMIGKKQPYFQQPKTYFFPELPNKEFYEVSDFDWVSELEAATTDILHELENAIENSADFSPYLTRKDNRPQSDPHGLADNDGWAAFYLYKDGNIVEKNAALCPKTMDALQKVPLPKITGRAPNVLFSRLRPGAKIPPHTGMVNTRLIGHLPLIIPPECGFRVGHDTREWEVGKVWLFDDTIDHEAWNNSSQDRYILLFEIWKPELSTTERELVSKLLMSVDEYHNHRQN</sequence>
<organism evidence="6 7">
    <name type="scientific">Kordiimonas sediminis</name>
    <dbReference type="NCBI Taxonomy" id="1735581"/>
    <lineage>
        <taxon>Bacteria</taxon>
        <taxon>Pseudomonadati</taxon>
        <taxon>Pseudomonadota</taxon>
        <taxon>Alphaproteobacteria</taxon>
        <taxon>Kordiimonadales</taxon>
        <taxon>Kordiimonadaceae</taxon>
        <taxon>Kordiimonas</taxon>
    </lineage>
</organism>
<protein>
    <recommendedName>
        <fullName evidence="5">Aspartyl/asparaginy/proline hydroxylase domain-containing protein</fullName>
    </recommendedName>
</protein>
<reference evidence="6" key="2">
    <citation type="submission" date="2020-09" db="EMBL/GenBank/DDBJ databases">
        <authorList>
            <person name="Sun Q."/>
            <person name="Kim S."/>
        </authorList>
    </citation>
    <scope>NUCLEOTIDE SEQUENCE</scope>
    <source>
        <strain evidence="6">KCTC 42590</strain>
    </source>
</reference>
<keyword evidence="3" id="KW-0560">Oxidoreductase</keyword>
<keyword evidence="4" id="KW-0802">TPR repeat</keyword>
<evidence type="ECO:0000256" key="3">
    <source>
        <dbReference type="ARBA" id="ARBA00023002"/>
    </source>
</evidence>
<evidence type="ECO:0000256" key="2">
    <source>
        <dbReference type="ARBA" id="ARBA00022964"/>
    </source>
</evidence>
<evidence type="ECO:0000256" key="4">
    <source>
        <dbReference type="PROSITE-ProRule" id="PRU00339"/>
    </source>
</evidence>
<dbReference type="Gene3D" id="2.60.120.330">
    <property type="entry name" value="B-lactam Antibiotic, Isopenicillin N Synthase, Chain"/>
    <property type="match status" value="1"/>
</dbReference>
<dbReference type="SMART" id="SM00028">
    <property type="entry name" value="TPR"/>
    <property type="match status" value="2"/>
</dbReference>
<dbReference type="SUPFAM" id="SSF48452">
    <property type="entry name" value="TPR-like"/>
    <property type="match status" value="1"/>
</dbReference>
<proteinExistence type="inferred from homology"/>
<evidence type="ECO:0000313" key="7">
    <source>
        <dbReference type="Proteomes" id="UP000630923"/>
    </source>
</evidence>
<keyword evidence="2" id="KW-0223">Dioxygenase</keyword>
<dbReference type="InterPro" id="IPR007803">
    <property type="entry name" value="Asp/Arg/Pro-Hydrxlase"/>
</dbReference>
<dbReference type="PANTHER" id="PTHR46332:SF5">
    <property type="entry name" value="ASPARTATE BETA-HYDROXYLASE DOMAIN CONTAINING 2"/>
    <property type="match status" value="1"/>
</dbReference>
<dbReference type="EMBL" id="BNCI01000001">
    <property type="protein sequence ID" value="GHF10359.1"/>
    <property type="molecule type" value="Genomic_DNA"/>
</dbReference>
<comment type="similarity">
    <text evidence="1">Belongs to the aspartyl/asparaginyl beta-hydroxylase family.</text>
</comment>
<keyword evidence="7" id="KW-1185">Reference proteome</keyword>
<dbReference type="InterPro" id="IPR027443">
    <property type="entry name" value="IPNS-like_sf"/>
</dbReference>
<name>A0A919AJG1_9PROT</name>
<gene>
    <name evidence="6" type="ORF">GCM10017044_00050</name>
</gene>
<dbReference type="GO" id="GO:0051213">
    <property type="term" value="F:dioxygenase activity"/>
    <property type="evidence" value="ECO:0007669"/>
    <property type="project" value="UniProtKB-KW"/>
</dbReference>
<dbReference type="Proteomes" id="UP000630923">
    <property type="component" value="Unassembled WGS sequence"/>
</dbReference>
<feature type="repeat" description="TPR" evidence="4">
    <location>
        <begin position="61"/>
        <end position="94"/>
    </location>
</feature>
<accession>A0A919AJG1</accession>
<feature type="domain" description="Aspartyl/asparaginy/proline hydroxylase" evidence="5">
    <location>
        <begin position="187"/>
        <end position="349"/>
    </location>
</feature>
<dbReference type="PANTHER" id="PTHR46332">
    <property type="entry name" value="ASPARTATE BETA-HYDROXYLASE DOMAIN-CONTAINING PROTEIN 2"/>
    <property type="match status" value="1"/>
</dbReference>
<reference evidence="6" key="1">
    <citation type="journal article" date="2014" name="Int. J. Syst. Evol. Microbiol.">
        <title>Complete genome sequence of Corynebacterium casei LMG S-19264T (=DSM 44701T), isolated from a smear-ripened cheese.</title>
        <authorList>
            <consortium name="US DOE Joint Genome Institute (JGI-PGF)"/>
            <person name="Walter F."/>
            <person name="Albersmeier A."/>
            <person name="Kalinowski J."/>
            <person name="Ruckert C."/>
        </authorList>
    </citation>
    <scope>NUCLEOTIDE SEQUENCE</scope>
    <source>
        <strain evidence="6">KCTC 42590</strain>
    </source>
</reference>
<evidence type="ECO:0000259" key="5">
    <source>
        <dbReference type="Pfam" id="PF05118"/>
    </source>
</evidence>